<keyword evidence="3" id="KW-0813">Transport</keyword>
<dbReference type="PANTHER" id="PTHR30472:SF1">
    <property type="entry name" value="FE(3+) DICITRATE TRANSPORT SYSTEM PERMEASE PROTEIN FECC-RELATED"/>
    <property type="match status" value="1"/>
</dbReference>
<keyword evidence="10" id="KW-1185">Reference proteome</keyword>
<evidence type="ECO:0000256" key="2">
    <source>
        <dbReference type="ARBA" id="ARBA00007935"/>
    </source>
</evidence>
<evidence type="ECO:0000256" key="4">
    <source>
        <dbReference type="ARBA" id="ARBA00022475"/>
    </source>
</evidence>
<keyword evidence="4" id="KW-1003">Cell membrane</keyword>
<feature type="transmembrane region" description="Helical" evidence="8">
    <location>
        <begin position="56"/>
        <end position="76"/>
    </location>
</feature>
<sequence>MRSVLPLLFSLCAVLIVAALSLSLGARVIPVADIWRTLTDFDPARPADLIVQGLRLGRTLTGFTCGAALAVAGLLMQQISRNPLADPGLLGVNGGASLAVVLCLWAGVAGGPVALGLVAMAGAGLAALLVFAIGGGKAADRAAILRLTLAGVAVSALALALVSAIVLLDQGTRDQFRFWTIGSLGGADPERFNVLCWPVVAGVGLALLLSRKLDALALGHAGARAVGVRAGPVLLLGLGAVALLSGASVAMIGPVGFIGLVVPHLVRRLVGPQVMAGVLVAVPLGGAVLLACDTLGRVLVRPAEIQTGLILALAGGPCFLLLIGRLAR</sequence>
<keyword evidence="7 8" id="KW-0472">Membrane</keyword>
<evidence type="ECO:0000256" key="7">
    <source>
        <dbReference type="ARBA" id="ARBA00023136"/>
    </source>
</evidence>
<comment type="subcellular location">
    <subcellularLocation>
        <location evidence="1">Cell membrane</location>
        <topology evidence="1">Multi-pass membrane protein</topology>
    </subcellularLocation>
</comment>
<comment type="caution">
    <text evidence="9">The sequence shown here is derived from an EMBL/GenBank/DDBJ whole genome shotgun (WGS) entry which is preliminary data.</text>
</comment>
<evidence type="ECO:0000313" key="10">
    <source>
        <dbReference type="Proteomes" id="UP001438953"/>
    </source>
</evidence>
<dbReference type="SUPFAM" id="SSF81345">
    <property type="entry name" value="ABC transporter involved in vitamin B12 uptake, BtuC"/>
    <property type="match status" value="1"/>
</dbReference>
<dbReference type="RefSeq" id="WP_350938145.1">
    <property type="nucleotide sequence ID" value="NZ_JAYWLC010000013.1"/>
</dbReference>
<dbReference type="InterPro" id="IPR037294">
    <property type="entry name" value="ABC_BtuC-like"/>
</dbReference>
<keyword evidence="6 8" id="KW-1133">Transmembrane helix</keyword>
<reference evidence="9 10" key="1">
    <citation type="submission" date="2024-01" db="EMBL/GenBank/DDBJ databases">
        <authorList>
            <person name="Deng Y."/>
            <person name="Su J."/>
        </authorList>
    </citation>
    <scope>NUCLEOTIDE SEQUENCE [LARGE SCALE GENOMIC DNA]</scope>
    <source>
        <strain evidence="9 10">CPCC 100088</strain>
    </source>
</reference>
<protein>
    <submittedName>
        <fullName evidence="9">Iron ABC transporter permease</fullName>
    </submittedName>
</protein>
<feature type="transmembrane region" description="Helical" evidence="8">
    <location>
        <begin position="308"/>
        <end position="327"/>
    </location>
</feature>
<evidence type="ECO:0000313" key="9">
    <source>
        <dbReference type="EMBL" id="MER5173000.1"/>
    </source>
</evidence>
<comment type="similarity">
    <text evidence="2">Belongs to the binding-protein-dependent transport system permease family. FecCD subfamily.</text>
</comment>
<dbReference type="InterPro" id="IPR000522">
    <property type="entry name" value="ABC_transptr_permease_BtuC"/>
</dbReference>
<organism evidence="9 10">
    <name type="scientific">Thioclava kandeliae</name>
    <dbReference type="NCBI Taxonomy" id="3070818"/>
    <lineage>
        <taxon>Bacteria</taxon>
        <taxon>Pseudomonadati</taxon>
        <taxon>Pseudomonadota</taxon>
        <taxon>Alphaproteobacteria</taxon>
        <taxon>Rhodobacterales</taxon>
        <taxon>Paracoccaceae</taxon>
        <taxon>Thioclava</taxon>
    </lineage>
</organism>
<reference evidence="9 10" key="2">
    <citation type="submission" date="2024-06" db="EMBL/GenBank/DDBJ databases">
        <title>Thioclava kandeliae sp. nov. from a rhizosphere soil sample of Kandelia candel in a mangrove.</title>
        <authorList>
            <person name="Mu T."/>
        </authorList>
    </citation>
    <scope>NUCLEOTIDE SEQUENCE [LARGE SCALE GENOMIC DNA]</scope>
    <source>
        <strain evidence="9 10">CPCC 100088</strain>
    </source>
</reference>
<gene>
    <name evidence="9" type="ORF">VSX56_14570</name>
</gene>
<dbReference type="Proteomes" id="UP001438953">
    <property type="component" value="Unassembled WGS sequence"/>
</dbReference>
<dbReference type="Gene3D" id="1.10.3470.10">
    <property type="entry name" value="ABC transporter involved in vitamin B12 uptake, BtuC"/>
    <property type="match status" value="1"/>
</dbReference>
<evidence type="ECO:0000256" key="5">
    <source>
        <dbReference type="ARBA" id="ARBA00022692"/>
    </source>
</evidence>
<feature type="transmembrane region" description="Helical" evidence="8">
    <location>
        <begin position="88"/>
        <end position="108"/>
    </location>
</feature>
<proteinExistence type="inferred from homology"/>
<dbReference type="EMBL" id="JAYWLC010000013">
    <property type="protein sequence ID" value="MER5173000.1"/>
    <property type="molecule type" value="Genomic_DNA"/>
</dbReference>
<feature type="transmembrane region" description="Helical" evidence="8">
    <location>
        <begin position="114"/>
        <end position="135"/>
    </location>
</feature>
<accession>A0ABV1SJR5</accession>
<evidence type="ECO:0000256" key="3">
    <source>
        <dbReference type="ARBA" id="ARBA00022448"/>
    </source>
</evidence>
<name>A0ABV1SJR5_9RHOB</name>
<dbReference type="Pfam" id="PF01032">
    <property type="entry name" value="FecCD"/>
    <property type="match status" value="1"/>
</dbReference>
<feature type="transmembrane region" description="Helical" evidence="8">
    <location>
        <begin position="147"/>
        <end position="168"/>
    </location>
</feature>
<feature type="transmembrane region" description="Helical" evidence="8">
    <location>
        <begin position="274"/>
        <end position="296"/>
    </location>
</feature>
<evidence type="ECO:0000256" key="1">
    <source>
        <dbReference type="ARBA" id="ARBA00004651"/>
    </source>
</evidence>
<feature type="transmembrane region" description="Helical" evidence="8">
    <location>
        <begin position="231"/>
        <end position="262"/>
    </location>
</feature>
<dbReference type="CDD" id="cd06550">
    <property type="entry name" value="TM_ABC_iron-siderophores_like"/>
    <property type="match status" value="1"/>
</dbReference>
<evidence type="ECO:0000256" key="6">
    <source>
        <dbReference type="ARBA" id="ARBA00022989"/>
    </source>
</evidence>
<evidence type="ECO:0000256" key="8">
    <source>
        <dbReference type="SAM" id="Phobius"/>
    </source>
</evidence>
<keyword evidence="5 8" id="KW-0812">Transmembrane</keyword>
<dbReference type="PANTHER" id="PTHR30472">
    <property type="entry name" value="FERRIC ENTEROBACTIN TRANSPORT SYSTEM PERMEASE PROTEIN"/>
    <property type="match status" value="1"/>
</dbReference>